<gene>
    <name evidence="1" type="ORF">MOTC310_32515</name>
</gene>
<dbReference type="EMBL" id="MLCA01000019">
    <property type="protein sequence ID" value="MEE7494879.1"/>
    <property type="molecule type" value="Genomic_DNA"/>
</dbReference>
<dbReference type="Proteomes" id="UP001355206">
    <property type="component" value="Unassembled WGS sequence"/>
</dbReference>
<protein>
    <submittedName>
        <fullName evidence="1">Uncharacterized protein</fullName>
    </submittedName>
</protein>
<sequence length="101" mass="11186">MEDESTVMVATVYRDAVRAQMHRLAAVRAFDVPHALTSFEHRLRSSPRETCKFEVRNEDEMGRLVRVVGSNVDGIAIRGVERIVKNLIGEVASDAAYVAAA</sequence>
<evidence type="ECO:0000313" key="1">
    <source>
        <dbReference type="EMBL" id="MEE7494879.1"/>
    </source>
</evidence>
<accession>A0ABU7TY56</accession>
<keyword evidence="2" id="KW-1185">Reference proteome</keyword>
<evidence type="ECO:0000313" key="2">
    <source>
        <dbReference type="Proteomes" id="UP001355206"/>
    </source>
</evidence>
<organism evidence="1 2">
    <name type="scientific">Methylobacterium oryzae</name>
    <dbReference type="NCBI Taxonomy" id="334852"/>
    <lineage>
        <taxon>Bacteria</taxon>
        <taxon>Pseudomonadati</taxon>
        <taxon>Pseudomonadota</taxon>
        <taxon>Alphaproteobacteria</taxon>
        <taxon>Hyphomicrobiales</taxon>
        <taxon>Methylobacteriaceae</taxon>
        <taxon>Methylobacterium</taxon>
    </lineage>
</organism>
<proteinExistence type="predicted"/>
<reference evidence="1 2" key="1">
    <citation type="journal article" date="2012" name="Genet. Mol. Biol.">
        <title>Analysis of 16S rRNA and mxaF genes revealing insights into Methylobacterium niche-specific plant association.</title>
        <authorList>
            <person name="Dourado M.N."/>
            <person name="Andreote F.D."/>
            <person name="Dini-Andreote F."/>
            <person name="Conti R."/>
            <person name="Araujo J.M."/>
            <person name="Araujo W.L."/>
        </authorList>
    </citation>
    <scope>NUCLEOTIDE SEQUENCE [LARGE SCALE GENOMIC DNA]</scope>
    <source>
        <strain evidence="1 2">TC3-10</strain>
    </source>
</reference>
<name>A0ABU7TY56_9HYPH</name>
<comment type="caution">
    <text evidence="1">The sequence shown here is derived from an EMBL/GenBank/DDBJ whole genome shotgun (WGS) entry which is preliminary data.</text>
</comment>